<comment type="caution">
    <text evidence="2">The sequence shown here is derived from an EMBL/GenBank/DDBJ whole genome shotgun (WGS) entry which is preliminary data.</text>
</comment>
<keyword evidence="3" id="KW-1185">Reference proteome</keyword>
<evidence type="ECO:0000313" key="2">
    <source>
        <dbReference type="EMBL" id="MBP2621043.1"/>
    </source>
</evidence>
<accession>A0ABS5AWT4</accession>
<dbReference type="InterPro" id="IPR032484">
    <property type="entry name" value="DUF5052"/>
</dbReference>
<evidence type="ECO:0000256" key="1">
    <source>
        <dbReference type="SAM" id="SignalP"/>
    </source>
</evidence>
<dbReference type="Pfam" id="PF16475">
    <property type="entry name" value="DUF5052"/>
    <property type="match status" value="1"/>
</dbReference>
<organism evidence="2 3">
    <name type="scientific">Streptococcus panodentis</name>
    <dbReference type="NCBI Taxonomy" id="1581472"/>
    <lineage>
        <taxon>Bacteria</taxon>
        <taxon>Bacillati</taxon>
        <taxon>Bacillota</taxon>
        <taxon>Bacilli</taxon>
        <taxon>Lactobacillales</taxon>
        <taxon>Streptococcaceae</taxon>
        <taxon>Streptococcus</taxon>
    </lineage>
</organism>
<dbReference type="RefSeq" id="WP_209551312.1">
    <property type="nucleotide sequence ID" value="NZ_QFAY01000012.1"/>
</dbReference>
<gene>
    <name evidence="2" type="ORF">DHL47_06865</name>
</gene>
<sequence>MMKKKYLAVSLLSLALLTLSGCQAVENWFKNAQEDWLGLEMTVRTYDENSQLIDRMSGKSLSISRNKEFDSVDAEGNSKEDSSVLKVTLGKYEIDHVGSSLIAEEKGLTDVFAQYQKNVDREENSSSVPVLNRMVSKLKNEFTGKEKVILIRSQNGTPLATYAGNRVSLNKSDAPKTSELLIDGKRLIIYRCDYTIYDRELLE</sequence>
<evidence type="ECO:0000313" key="3">
    <source>
        <dbReference type="Proteomes" id="UP001519349"/>
    </source>
</evidence>
<keyword evidence="1" id="KW-0732">Signal</keyword>
<dbReference type="PROSITE" id="PS51257">
    <property type="entry name" value="PROKAR_LIPOPROTEIN"/>
    <property type="match status" value="1"/>
</dbReference>
<proteinExistence type="predicted"/>
<feature type="signal peptide" evidence="1">
    <location>
        <begin position="1"/>
        <end position="24"/>
    </location>
</feature>
<dbReference type="Proteomes" id="UP001519349">
    <property type="component" value="Unassembled WGS sequence"/>
</dbReference>
<protein>
    <submittedName>
        <fullName evidence="2">DUF5052 domain-containing protein</fullName>
    </submittedName>
</protein>
<feature type="chain" id="PRO_5046032027" evidence="1">
    <location>
        <begin position="25"/>
        <end position="203"/>
    </location>
</feature>
<reference evidence="2 3" key="1">
    <citation type="submission" date="2018-05" db="EMBL/GenBank/DDBJ databases">
        <title>Draft genome sequence of Streptococcus panodentis CCUG 70867T.</title>
        <authorList>
            <person name="Salva-Serra F."/>
            <person name="Mendez V."/>
            <person name="Jaen-Luchoro D."/>
            <person name="Gonzales-Siles L."/>
            <person name="Karlsson R."/>
            <person name="Engstrom-Jakobsson H."/>
            <person name="Busquets A."/>
            <person name="Gomila M."/>
            <person name="Pineiro-Iglesias B."/>
            <person name="Bennasar-Figueras A."/>
            <person name="Seeger M."/>
            <person name="Moore E."/>
        </authorList>
    </citation>
    <scope>NUCLEOTIDE SEQUENCE [LARGE SCALE GENOMIC DNA]</scope>
    <source>
        <strain evidence="2 3">CCUG 70867</strain>
    </source>
</reference>
<dbReference type="EMBL" id="QFAY01000012">
    <property type="protein sequence ID" value="MBP2621043.1"/>
    <property type="molecule type" value="Genomic_DNA"/>
</dbReference>
<name>A0ABS5AWT4_9STRE</name>